<dbReference type="GO" id="GO:0005524">
    <property type="term" value="F:ATP binding"/>
    <property type="evidence" value="ECO:0007669"/>
    <property type="project" value="InterPro"/>
</dbReference>
<organism evidence="2">
    <name type="scientific">Triticum aestivum</name>
    <name type="common">Wheat</name>
    <dbReference type="NCBI Taxonomy" id="4565"/>
    <lineage>
        <taxon>Eukaryota</taxon>
        <taxon>Viridiplantae</taxon>
        <taxon>Streptophyta</taxon>
        <taxon>Embryophyta</taxon>
        <taxon>Tracheophyta</taxon>
        <taxon>Spermatophyta</taxon>
        <taxon>Magnoliopsida</taxon>
        <taxon>Liliopsida</taxon>
        <taxon>Poales</taxon>
        <taxon>Poaceae</taxon>
        <taxon>BOP clade</taxon>
        <taxon>Pooideae</taxon>
        <taxon>Triticodae</taxon>
        <taxon>Triticeae</taxon>
        <taxon>Triticinae</taxon>
        <taxon>Triticum</taxon>
    </lineage>
</organism>
<dbReference type="InterPro" id="IPR001245">
    <property type="entry name" value="Ser-Thr/Tyr_kinase_cat_dom"/>
</dbReference>
<dbReference type="PANTHER" id="PTHR27006:SF601">
    <property type="entry name" value="PROTEIN KINASE DOMAIN-CONTAINING PROTEIN"/>
    <property type="match status" value="1"/>
</dbReference>
<dbReference type="PROSITE" id="PS00108">
    <property type="entry name" value="PROTEIN_KINASE_ST"/>
    <property type="match status" value="1"/>
</dbReference>
<evidence type="ECO:0000259" key="1">
    <source>
        <dbReference type="PROSITE" id="PS50011"/>
    </source>
</evidence>
<dbReference type="GO" id="GO:0007166">
    <property type="term" value="P:cell surface receptor signaling pathway"/>
    <property type="evidence" value="ECO:0007669"/>
    <property type="project" value="InterPro"/>
</dbReference>
<dbReference type="Pfam" id="PF25055">
    <property type="entry name" value="DUF7792"/>
    <property type="match status" value="1"/>
</dbReference>
<dbReference type="InterPro" id="IPR000719">
    <property type="entry name" value="Prot_kinase_dom"/>
</dbReference>
<dbReference type="InterPro" id="IPR036537">
    <property type="entry name" value="Adaptor_Cbl_N_dom_sf"/>
</dbReference>
<dbReference type="EMBL" id="HG670306">
    <property type="protein sequence ID" value="CDM86156.1"/>
    <property type="molecule type" value="Genomic_DNA"/>
</dbReference>
<accession>A0A077RYV8</accession>
<dbReference type="Gene3D" id="1.20.930.20">
    <property type="entry name" value="Adaptor protein Cbl, N-terminal domain"/>
    <property type="match status" value="1"/>
</dbReference>
<proteinExistence type="predicted"/>
<dbReference type="InterPro" id="IPR008271">
    <property type="entry name" value="Ser/Thr_kinase_AS"/>
</dbReference>
<dbReference type="SUPFAM" id="SSF56112">
    <property type="entry name" value="Protein kinase-like (PK-like)"/>
    <property type="match status" value="1"/>
</dbReference>
<dbReference type="ExpressionAtlas" id="A0A077RYV8">
    <property type="expression patterns" value="baseline and differential"/>
</dbReference>
<dbReference type="Gene3D" id="3.30.200.20">
    <property type="entry name" value="Phosphorylase Kinase, domain 1"/>
    <property type="match status" value="1"/>
</dbReference>
<dbReference type="Pfam" id="PF22936">
    <property type="entry name" value="Pol_BBD"/>
    <property type="match status" value="1"/>
</dbReference>
<protein>
    <recommendedName>
        <fullName evidence="1">Protein kinase domain-containing protein</fullName>
    </recommendedName>
</protein>
<dbReference type="HOGENOM" id="CLU_331334_0_0_1"/>
<evidence type="ECO:0000313" key="2">
    <source>
        <dbReference type="EMBL" id="CDM86156.1"/>
    </source>
</evidence>
<dbReference type="InterPro" id="IPR011009">
    <property type="entry name" value="Kinase-like_dom_sf"/>
</dbReference>
<sequence>MSQETMEGEVAVAVMEENQMADLVWPYLRLVYQPPEESARRRRREQYSIFTIMEALRQMILEPIVYDTAEQDSGEVKFSMIAASKGGFDIKIGSHTMHAPKYASARHPLVYMMLFACNLLDGKFSCPKAMVPRSILNMIRKSRSVSRSTGIAGESIVESIGVYAESELGCAAIPSTISPAIAAKEDEDAAYHDNAMGGADTHTDMESIATWMAQAASLHEQNKIMNCWDKDGVREVTHTEPEHQSIMEAAEKKTAATWVVATAATHHATGNRDLLSGFTPDQPGRFVESADGALPMQVIGHGSVITDTVVLPNVLYVPGLRSNLVSASQLAELDYTVGFSRGTCHIRSAADGTIAGKASVGGDGLFRLDFLKVMASITGAFVLGVYALKNYETMFDQFDIHEPARMADVVGIPTEILRLALAIRQAADTVRQNREDCLEIQRCVNRLHGIMSSAIRGTGTDMIANLAVSAALGDLERILRRALDLVTTCQRRSTICHCFTAGRMSGQLLRVQRDIANQLLMAPRSEDAVYDSIHFCMEVTAAVSSSRSRLRVFSMSELEAATNSFSCEQVIHDGDSVTVYKGVLPDGSVVAIKRSHDEKDLLFPVHLQHKNVVTSLGYCPHEQGKLVVEEYMPNGMLSEMINEMSEQLDWPSTLQTVQGIAEGVAYLQTMRVVHPDLKPSNIFFDSDMNPKIGGLGKSKLVLEQGVAQIKTEELLGTVGNIPPEYISDGIISMKSNVFSFGVLFLRIISGMRGPVLNQHPIAWALGVWEARQTESFGPSPQDQSERKERERCICIGLLCTQMDPRGRPTMPDVLAMLNGQEELPSPELSCFTGIGSAEQEQPWWRSSWWKRRSDGRNWSLLEKTR</sequence>
<feature type="domain" description="Protein kinase" evidence="1">
    <location>
        <begin position="565"/>
        <end position="823"/>
    </location>
</feature>
<dbReference type="GO" id="GO:0004672">
    <property type="term" value="F:protein kinase activity"/>
    <property type="evidence" value="ECO:0007669"/>
    <property type="project" value="InterPro"/>
</dbReference>
<dbReference type="PROSITE" id="PS50011">
    <property type="entry name" value="PROTEIN_KINASE_DOM"/>
    <property type="match status" value="1"/>
</dbReference>
<dbReference type="InterPro" id="IPR056694">
    <property type="entry name" value="DUF7792"/>
</dbReference>
<reference evidence="2" key="1">
    <citation type="journal article" date="2014" name="Science">
        <title>Structural and functional partitioning of bread wheat chromosome 3B.</title>
        <authorList>
            <person name="Choulet F."/>
            <person name="Alberti A."/>
            <person name="Theil S."/>
            <person name="Glover N."/>
            <person name="Barbe V."/>
            <person name="Daron J."/>
            <person name="Pingault L."/>
            <person name="Sourdille P."/>
            <person name="Couloux A."/>
            <person name="Paux E."/>
            <person name="Leroy P."/>
            <person name="Mangenot S."/>
            <person name="Guilhot N."/>
            <person name="Le Gouis J."/>
            <person name="Balfourier F."/>
            <person name="Alaux M."/>
            <person name="Jamilloux V."/>
            <person name="Poulain J."/>
            <person name="Durand C."/>
            <person name="Bellec A."/>
            <person name="Gaspin C."/>
            <person name="Safar J."/>
            <person name="Dolezel J."/>
            <person name="Rogers J."/>
            <person name="Vandepoele K."/>
            <person name="Aury J.M."/>
            <person name="Mayer K."/>
            <person name="Berges H."/>
            <person name="Quesneville H."/>
            <person name="Wincker P."/>
            <person name="Feuillet C."/>
        </authorList>
    </citation>
    <scope>NUCLEOTIDE SEQUENCE</scope>
</reference>
<dbReference type="SMART" id="SM00220">
    <property type="entry name" value="S_TKc"/>
    <property type="match status" value="1"/>
</dbReference>
<dbReference type="InterPro" id="IPR054722">
    <property type="entry name" value="PolX-like_BBD"/>
</dbReference>
<dbReference type="Gene3D" id="1.10.510.10">
    <property type="entry name" value="Transferase(Phosphotransferase) domain 1"/>
    <property type="match status" value="1"/>
</dbReference>
<dbReference type="CDD" id="cd21037">
    <property type="entry name" value="MLKL_NTD"/>
    <property type="match status" value="1"/>
</dbReference>
<dbReference type="Pfam" id="PF07714">
    <property type="entry name" value="PK_Tyr_Ser-Thr"/>
    <property type="match status" value="1"/>
</dbReference>
<dbReference type="InterPro" id="IPR059179">
    <property type="entry name" value="MLKL-like_MCAfunc"/>
</dbReference>
<dbReference type="AlphaFoldDB" id="A0A077RYV8"/>
<dbReference type="PANTHER" id="PTHR27006">
    <property type="entry name" value="PROMASTIGOTE SURFACE ANTIGEN PROTEIN PSA"/>
    <property type="match status" value="1"/>
</dbReference>
<gene>
    <name evidence="2" type="ORF">TRAES_3BF110400030CFD_c1</name>
</gene>
<name>A0A077RYV8_WHEAT</name>